<reference evidence="1" key="1">
    <citation type="submission" date="2023-02" db="EMBL/GenBank/DDBJ databases">
        <title>Identification and recombinant expression of a fungal hydrolase from Papiliotrema laurentii that hydrolyzes apple cutin and clears colloidal polyester polyurethane.</title>
        <authorList>
            <consortium name="DOE Joint Genome Institute"/>
            <person name="Roman V.A."/>
            <person name="Bojanowski C."/>
            <person name="Crable B.R."/>
            <person name="Wagner D.N."/>
            <person name="Hung C.S."/>
            <person name="Nadeau L.J."/>
            <person name="Schratz L."/>
            <person name="Haridas S."/>
            <person name="Pangilinan J."/>
            <person name="Lipzen A."/>
            <person name="Na H."/>
            <person name="Yan M."/>
            <person name="Ng V."/>
            <person name="Grigoriev I.V."/>
            <person name="Spatafora J.W."/>
            <person name="Barlow D."/>
            <person name="Biffinger J."/>
            <person name="Kelley-Loughnane N."/>
            <person name="Varaljay V.A."/>
            <person name="Crookes-Goodson W.J."/>
        </authorList>
    </citation>
    <scope>NUCLEOTIDE SEQUENCE</scope>
    <source>
        <strain evidence="1">5307AH</strain>
    </source>
</reference>
<dbReference type="Pfam" id="PF11578">
    <property type="entry name" value="DUF3237"/>
    <property type="match status" value="1"/>
</dbReference>
<comment type="caution">
    <text evidence="1">The sequence shown here is derived from an EMBL/GenBank/DDBJ whole genome shotgun (WGS) entry which is preliminary data.</text>
</comment>
<name>A0AAD9L6N9_PAPLA</name>
<organism evidence="1 2">
    <name type="scientific">Papiliotrema laurentii</name>
    <name type="common">Cryptococcus laurentii</name>
    <dbReference type="NCBI Taxonomy" id="5418"/>
    <lineage>
        <taxon>Eukaryota</taxon>
        <taxon>Fungi</taxon>
        <taxon>Dikarya</taxon>
        <taxon>Basidiomycota</taxon>
        <taxon>Agaricomycotina</taxon>
        <taxon>Tremellomycetes</taxon>
        <taxon>Tremellales</taxon>
        <taxon>Rhynchogastremaceae</taxon>
        <taxon>Papiliotrema</taxon>
    </lineage>
</organism>
<dbReference type="Proteomes" id="UP001182556">
    <property type="component" value="Unassembled WGS sequence"/>
</dbReference>
<evidence type="ECO:0000313" key="1">
    <source>
        <dbReference type="EMBL" id="KAK1924564.1"/>
    </source>
</evidence>
<dbReference type="HAMAP" id="MF_00775">
    <property type="entry name" value="UPF0311"/>
    <property type="match status" value="1"/>
</dbReference>
<dbReference type="EMBL" id="JAODAN010000004">
    <property type="protein sequence ID" value="KAK1924564.1"/>
    <property type="molecule type" value="Genomic_DNA"/>
</dbReference>
<dbReference type="InterPro" id="IPR020915">
    <property type="entry name" value="UPF0311"/>
</dbReference>
<dbReference type="PANTHER" id="PTHR37315:SF1">
    <property type="entry name" value="UPF0311 PROTEIN BLR7842"/>
    <property type="match status" value="1"/>
</dbReference>
<dbReference type="Gene3D" id="2.40.160.20">
    <property type="match status" value="1"/>
</dbReference>
<dbReference type="PANTHER" id="PTHR37315">
    <property type="entry name" value="UPF0311 PROTEIN BLR7842"/>
    <property type="match status" value="1"/>
</dbReference>
<dbReference type="AlphaFoldDB" id="A0AAD9L6N9"/>
<sequence>MSTEQYTPKETHFTHPSHLEHLPAPSFEFLFHLECDMESFTEIGKGPYGKRMNVIFKGGQFEGPRIRGTIRPGGGDWEIVEEDSTAYLDTRYNLETHDGATIYLQTRGVRKGPQDVLDKLGEDTTIRADQYCMRLNCFFETGDERYKWLNKLVVIASSARCGNQVVYDAYVVN</sequence>
<proteinExistence type="inferred from homology"/>
<gene>
    <name evidence="1" type="ORF">DB88DRAFT_539398</name>
</gene>
<keyword evidence="2" id="KW-1185">Reference proteome</keyword>
<protein>
    <submittedName>
        <fullName evidence="1">Uncharacterized protein</fullName>
    </submittedName>
</protein>
<evidence type="ECO:0000313" key="2">
    <source>
        <dbReference type="Proteomes" id="UP001182556"/>
    </source>
</evidence>
<accession>A0AAD9L6N9</accession>